<name>A0A6J7AUW1_9ZZZZ</name>
<dbReference type="PANTHER" id="PTHR36451:SF1">
    <property type="entry name" value="OMEGA-HYDROXY-BETA-DIHYDROMENAQUINONE-9 SULFOTRANSFERASE STF3"/>
    <property type="match status" value="1"/>
</dbReference>
<protein>
    <submittedName>
        <fullName evidence="3">Unannotated protein</fullName>
    </submittedName>
</protein>
<dbReference type="InterPro" id="IPR027417">
    <property type="entry name" value="P-loop_NTPase"/>
</dbReference>
<evidence type="ECO:0000313" key="4">
    <source>
        <dbReference type="EMBL" id="CAB4893282.1"/>
    </source>
</evidence>
<dbReference type="EMBL" id="CAFBMH010000009">
    <property type="protein sequence ID" value="CAB4893282.1"/>
    <property type="molecule type" value="Genomic_DNA"/>
</dbReference>
<organism evidence="3">
    <name type="scientific">freshwater metagenome</name>
    <dbReference type="NCBI Taxonomy" id="449393"/>
    <lineage>
        <taxon>unclassified sequences</taxon>
        <taxon>metagenomes</taxon>
        <taxon>ecological metagenomes</taxon>
    </lineage>
</organism>
<dbReference type="EMBL" id="CAEZYR010000002">
    <property type="protein sequence ID" value="CAB4725331.1"/>
    <property type="molecule type" value="Genomic_DNA"/>
</dbReference>
<dbReference type="InterPro" id="IPR052736">
    <property type="entry name" value="Stf3_sulfotransferase"/>
</dbReference>
<sequence length="390" mass="43152">MSGERSELRPDAFIEAAVAQTGLDDFGSPSHRAGLDIYCDSVGREAQLNAVGASAIPGAIIAALSNRLRIVDWAKRNPEVTEEEIVAPWIVVGIFRAGTTFLSYLLEKDPASRPLLRWEANNSAPPSTGDHRNDPRVEPLRASSAMLNQLNPRIKVVQSEEPDGPTECISVLNQDFKSLTWEALANVPAYGQWLRTVDHRSAYDYHRLVLQVLQSGGVRGRWSLKSPHHAMRLEALHAVYPDARLVLMHRDPTVLCASVCSLITTLTSTFSDADHARYIAQHWTQMLEDSVVGIESFRSANPRVAIHDVQYADLVLDPLGTMSRVYNAFGDELDGAAFDAMRAHVESNRKGRFGQHGYDLSEFGLDAGAIAERFAGYVNRYDIPIEHAPR</sequence>
<feature type="region of interest" description="Disordered" evidence="1">
    <location>
        <begin position="118"/>
        <end position="137"/>
    </location>
</feature>
<evidence type="ECO:0000256" key="1">
    <source>
        <dbReference type="SAM" id="MobiDB-lite"/>
    </source>
</evidence>
<gene>
    <name evidence="2" type="ORF">UFOPK2754_00098</name>
    <name evidence="3" type="ORF">UFOPK3139_02934</name>
    <name evidence="4" type="ORF">UFOPK3543_00422</name>
</gene>
<dbReference type="PANTHER" id="PTHR36451">
    <property type="entry name" value="PAPS-DEPENDENT SULFOTRANSFERASE STF3"/>
    <property type="match status" value="1"/>
</dbReference>
<evidence type="ECO:0000313" key="3">
    <source>
        <dbReference type="EMBL" id="CAB4836490.1"/>
    </source>
</evidence>
<accession>A0A6J7AUW1</accession>
<evidence type="ECO:0000313" key="2">
    <source>
        <dbReference type="EMBL" id="CAB4725331.1"/>
    </source>
</evidence>
<proteinExistence type="predicted"/>
<reference evidence="3" key="1">
    <citation type="submission" date="2020-05" db="EMBL/GenBank/DDBJ databases">
        <authorList>
            <person name="Chiriac C."/>
            <person name="Salcher M."/>
            <person name="Ghai R."/>
            <person name="Kavagutti S V."/>
        </authorList>
    </citation>
    <scope>NUCLEOTIDE SEQUENCE</scope>
</reference>
<dbReference type="SUPFAM" id="SSF52540">
    <property type="entry name" value="P-loop containing nucleoside triphosphate hydrolases"/>
    <property type="match status" value="1"/>
</dbReference>
<dbReference type="Gene3D" id="3.40.50.300">
    <property type="entry name" value="P-loop containing nucleotide triphosphate hydrolases"/>
    <property type="match status" value="1"/>
</dbReference>
<dbReference type="EMBL" id="CAFABA010000184">
    <property type="protein sequence ID" value="CAB4836490.1"/>
    <property type="molecule type" value="Genomic_DNA"/>
</dbReference>
<dbReference type="Pfam" id="PF13469">
    <property type="entry name" value="Sulfotransfer_3"/>
    <property type="match status" value="1"/>
</dbReference>
<dbReference type="AlphaFoldDB" id="A0A6J7AUW1"/>